<feature type="transmembrane region" description="Helical" evidence="17">
    <location>
        <begin position="207"/>
        <end position="227"/>
    </location>
</feature>
<keyword evidence="7 17" id="KW-1133">Transmembrane helix</keyword>
<organism evidence="18">
    <name type="scientific">Dermatophagoides farinae</name>
    <name type="common">American house dust mite</name>
    <dbReference type="NCBI Taxonomy" id="6954"/>
    <lineage>
        <taxon>Eukaryota</taxon>
        <taxon>Metazoa</taxon>
        <taxon>Ecdysozoa</taxon>
        <taxon>Arthropoda</taxon>
        <taxon>Chelicerata</taxon>
        <taxon>Arachnida</taxon>
        <taxon>Acari</taxon>
        <taxon>Acariformes</taxon>
        <taxon>Sarcoptiformes</taxon>
        <taxon>Astigmata</taxon>
        <taxon>Psoroptidia</taxon>
        <taxon>Analgoidea</taxon>
        <taxon>Pyroglyphidae</taxon>
        <taxon>Dermatophagoidinae</taxon>
        <taxon>Dermatophagoides</taxon>
    </lineage>
</organism>
<sequence>MNKLNSQPFSKSNPDQSSSATMTTKSQKTSKSDMTLSSNVKYEHLVAGISGGVASTLALHPLDLLKVRLAVNDGQVATRPQYSGLINAVTTIFRQEGVRGFYRGVTPNCWGAGTSWGLYFLFYNAIKSHMSNVGDIQMNLNAGQHIVAASEAGIMTLVLTNPIWVVKTRLCLQYGGMSENAVQPTKRYSGMLDALTKIYRFEGIRGLYRGFVPGIFGVSHGALQFMAYEELKRYYIEHYGLRREERLGTAAYLGCAALSKLFAAIITYPYQVVRARLQDQYANYNGVVDVIRRTWRLEGAKGFYKGIVPNLLRVTPACAITFVVYENTSHLLLYGWSSTDNNNNSDNNNKTGH</sequence>
<keyword evidence="9 14" id="KW-0472">Membrane</keyword>
<evidence type="ECO:0000256" key="4">
    <source>
        <dbReference type="ARBA" id="ARBA00022692"/>
    </source>
</evidence>
<dbReference type="InterPro" id="IPR023395">
    <property type="entry name" value="MCP_dom_sf"/>
</dbReference>
<feature type="repeat" description="Solcar" evidence="14">
    <location>
        <begin position="247"/>
        <end position="331"/>
    </location>
</feature>
<dbReference type="EMBL" id="SDOV01000009">
    <property type="protein sequence ID" value="KAH7637025.1"/>
    <property type="molecule type" value="Genomic_DNA"/>
</dbReference>
<keyword evidence="4 14" id="KW-0812">Transmembrane</keyword>
<evidence type="ECO:0000256" key="17">
    <source>
        <dbReference type="SAM" id="Phobius"/>
    </source>
</evidence>
<evidence type="ECO:0000256" key="2">
    <source>
        <dbReference type="ARBA" id="ARBA00006375"/>
    </source>
</evidence>
<keyword evidence="5" id="KW-0677">Repeat</keyword>
<reference evidence="18" key="1">
    <citation type="submission" date="2020-06" db="EMBL/GenBank/DDBJ databases">
        <authorList>
            <person name="Ji K."/>
            <person name="Li J."/>
        </authorList>
    </citation>
    <scope>NUCLEOTIDE SEQUENCE</scope>
    <source>
        <strain evidence="18">JKM2019</strain>
        <tissue evidence="18">Whole body</tissue>
    </source>
</reference>
<evidence type="ECO:0000256" key="6">
    <source>
        <dbReference type="ARBA" id="ARBA00022792"/>
    </source>
</evidence>
<evidence type="ECO:0000256" key="8">
    <source>
        <dbReference type="ARBA" id="ARBA00023128"/>
    </source>
</evidence>
<feature type="region of interest" description="Disordered" evidence="16">
    <location>
        <begin position="1"/>
        <end position="35"/>
    </location>
</feature>
<feature type="repeat" description="Solcar" evidence="14">
    <location>
        <begin position="140"/>
        <end position="234"/>
    </location>
</feature>
<proteinExistence type="inferred from homology"/>
<comment type="similarity">
    <text evidence="2 15">Belongs to the mitochondrial carrier (TC 2.A.29) family.</text>
</comment>
<dbReference type="Proteomes" id="UP000828236">
    <property type="component" value="Unassembled WGS sequence"/>
</dbReference>
<gene>
    <name evidence="18" type="ORF">HUG17_7231</name>
</gene>
<protein>
    <recommendedName>
        <fullName evidence="12">Solute carrier family 25 member 32</fullName>
    </recommendedName>
    <alternativeName>
        <fullName evidence="13">Mitochondrial FAD transporter</fullName>
    </alternativeName>
</protein>
<evidence type="ECO:0000256" key="9">
    <source>
        <dbReference type="ARBA" id="ARBA00023136"/>
    </source>
</evidence>
<comment type="caution">
    <text evidence="18">The sequence shown here is derived from an EMBL/GenBank/DDBJ whole genome shotgun (WGS) entry which is preliminary data.</text>
</comment>
<comment type="function">
    <text evidence="11">Facilitates flavin adenine dinucleotide (FAD) translocation across the mitochondrial inner membrane into the mitochondrial matrix where it acts as a redox cofactor to assist flavoenzyme activities in fundamental metabolic processes including fatty acid beta-oxidation, amino acid and choline metabolism as well as mitochondrial electron transportation. In particular, provides FAD to DLD dehydrogenase of the glycine cleavage system, part of mitochondrial one-carbon metabolic pathway involved in neural tube closure in early embryogenesis.</text>
</comment>
<feature type="repeat" description="Solcar" evidence="14">
    <location>
        <begin position="42"/>
        <end position="129"/>
    </location>
</feature>
<evidence type="ECO:0000256" key="10">
    <source>
        <dbReference type="ARBA" id="ARBA00050907"/>
    </source>
</evidence>
<evidence type="ECO:0000256" key="5">
    <source>
        <dbReference type="ARBA" id="ARBA00022737"/>
    </source>
</evidence>
<dbReference type="GO" id="GO:0015711">
    <property type="term" value="P:organic anion transport"/>
    <property type="evidence" value="ECO:0007669"/>
    <property type="project" value="UniProtKB-ARBA"/>
</dbReference>
<evidence type="ECO:0000256" key="15">
    <source>
        <dbReference type="RuleBase" id="RU000488"/>
    </source>
</evidence>
<dbReference type="Pfam" id="PF00153">
    <property type="entry name" value="Mito_carr"/>
    <property type="match status" value="3"/>
</dbReference>
<evidence type="ECO:0000313" key="18">
    <source>
        <dbReference type="EMBL" id="KAH7637025.1"/>
    </source>
</evidence>
<dbReference type="GO" id="GO:0015215">
    <property type="term" value="F:nucleotide transmembrane transporter activity"/>
    <property type="evidence" value="ECO:0007669"/>
    <property type="project" value="UniProtKB-ARBA"/>
</dbReference>
<dbReference type="InterPro" id="IPR018108">
    <property type="entry name" value="MCP_transmembrane"/>
</dbReference>
<dbReference type="InterPro" id="IPR002067">
    <property type="entry name" value="MCP"/>
</dbReference>
<keyword evidence="3 15" id="KW-0813">Transport</keyword>
<evidence type="ECO:0000256" key="3">
    <source>
        <dbReference type="ARBA" id="ARBA00022448"/>
    </source>
</evidence>
<dbReference type="Gene3D" id="1.50.40.10">
    <property type="entry name" value="Mitochondrial carrier domain"/>
    <property type="match status" value="1"/>
</dbReference>
<comment type="catalytic activity">
    <reaction evidence="10">
        <text>FAD(in) = FAD(out)</text>
        <dbReference type="Rhea" id="RHEA:76535"/>
        <dbReference type="ChEBI" id="CHEBI:57692"/>
    </reaction>
</comment>
<evidence type="ECO:0000256" key="14">
    <source>
        <dbReference type="PROSITE-ProRule" id="PRU00282"/>
    </source>
</evidence>
<evidence type="ECO:0000256" key="11">
    <source>
        <dbReference type="ARBA" id="ARBA00058619"/>
    </source>
</evidence>
<keyword evidence="6" id="KW-0999">Mitochondrion inner membrane</keyword>
<dbReference type="InterPro" id="IPR044712">
    <property type="entry name" value="SLC25A32-like"/>
</dbReference>
<comment type="subcellular location">
    <subcellularLocation>
        <location evidence="1">Mitochondrion inner membrane</location>
        <topology evidence="1">Multi-pass membrane protein</topology>
    </subcellularLocation>
</comment>
<dbReference type="PRINTS" id="PR00926">
    <property type="entry name" value="MITOCARRIER"/>
</dbReference>
<evidence type="ECO:0000256" key="16">
    <source>
        <dbReference type="SAM" id="MobiDB-lite"/>
    </source>
</evidence>
<evidence type="ECO:0000256" key="1">
    <source>
        <dbReference type="ARBA" id="ARBA00004448"/>
    </source>
</evidence>
<feature type="compositionally biased region" description="Polar residues" evidence="16">
    <location>
        <begin position="1"/>
        <end position="15"/>
    </location>
</feature>
<dbReference type="AlphaFoldDB" id="A0A9D4NSK3"/>
<dbReference type="GO" id="GO:0005743">
    <property type="term" value="C:mitochondrial inner membrane"/>
    <property type="evidence" value="ECO:0007669"/>
    <property type="project" value="UniProtKB-SubCell"/>
</dbReference>
<dbReference type="SUPFAM" id="SSF103506">
    <property type="entry name" value="Mitochondrial carrier"/>
    <property type="match status" value="1"/>
</dbReference>
<evidence type="ECO:0000256" key="13">
    <source>
        <dbReference type="ARBA" id="ARBA00079992"/>
    </source>
</evidence>
<evidence type="ECO:0000256" key="7">
    <source>
        <dbReference type="ARBA" id="ARBA00022989"/>
    </source>
</evidence>
<feature type="compositionally biased region" description="Low complexity" evidence="16">
    <location>
        <begin position="16"/>
        <end position="35"/>
    </location>
</feature>
<dbReference type="PANTHER" id="PTHR45683">
    <property type="entry name" value="MITOCHONDRIAL NICOTINAMIDE ADENINE DINUCLEOTIDE TRANSPORTER 1-RELATED-RELATED"/>
    <property type="match status" value="1"/>
</dbReference>
<evidence type="ECO:0000256" key="12">
    <source>
        <dbReference type="ARBA" id="ARBA00070508"/>
    </source>
</evidence>
<keyword evidence="8" id="KW-0496">Mitochondrion</keyword>
<reference evidence="18" key="2">
    <citation type="journal article" date="2021" name="World Allergy Organ. J.">
        <title>Chromosome-level assembly of Dermatophagoides farinae genome and transcriptome reveals two novel allergens Der f 37 and Der f 39.</title>
        <authorList>
            <person name="Chen J."/>
            <person name="Cai Z."/>
            <person name="Fan D."/>
            <person name="Hu J."/>
            <person name="Hou Y."/>
            <person name="He Y."/>
            <person name="Zhang Z."/>
            <person name="Zhao Z."/>
            <person name="Gao P."/>
            <person name="Hu W."/>
            <person name="Sun J."/>
            <person name="Li J."/>
            <person name="Ji K."/>
        </authorList>
    </citation>
    <scope>NUCLEOTIDE SEQUENCE</scope>
    <source>
        <strain evidence="18">JKM2019</strain>
    </source>
</reference>
<accession>A0A9D4NSK3</accession>
<dbReference type="PROSITE" id="PS50920">
    <property type="entry name" value="SOLCAR"/>
    <property type="match status" value="3"/>
</dbReference>
<name>A0A9D4NSK3_DERFA</name>
<dbReference type="FunFam" id="1.50.40.10:FF:000025">
    <property type="entry name" value="mitochondrial folate transporter/carrier"/>
    <property type="match status" value="1"/>
</dbReference>
<feature type="transmembrane region" description="Helical" evidence="17">
    <location>
        <begin position="247"/>
        <end position="268"/>
    </location>
</feature>